<evidence type="ECO:0000313" key="2">
    <source>
        <dbReference type="EMBL" id="SHL69056.1"/>
    </source>
</evidence>
<gene>
    <name evidence="2" type="ORF">SAMN02745189_00847</name>
</gene>
<evidence type="ECO:0000313" key="3">
    <source>
        <dbReference type="Proteomes" id="UP000184206"/>
    </source>
</evidence>
<dbReference type="Proteomes" id="UP000184206">
    <property type="component" value="Unassembled WGS sequence"/>
</dbReference>
<dbReference type="RefSeq" id="WP_178138216.1">
    <property type="nucleotide sequence ID" value="NZ_FRCF01000002.1"/>
</dbReference>
<dbReference type="EMBL" id="FRCF01000002">
    <property type="protein sequence ID" value="SHL69056.1"/>
    <property type="molecule type" value="Genomic_DNA"/>
</dbReference>
<evidence type="ECO:0000256" key="1">
    <source>
        <dbReference type="SAM" id="MobiDB-lite"/>
    </source>
</evidence>
<dbReference type="STRING" id="1123231.SAMN02745189_00847"/>
<keyword evidence="3" id="KW-1185">Reference proteome</keyword>
<sequence>MAGNKDKKDVFEEEKREQAREEERGANENTKDLESKDAKEGEAQTKEDLQDAYE</sequence>
<feature type="region of interest" description="Disordered" evidence="1">
    <location>
        <begin position="1"/>
        <end position="54"/>
    </location>
</feature>
<dbReference type="AlphaFoldDB" id="A0A1M7CP67"/>
<proteinExistence type="predicted"/>
<organism evidence="2 3">
    <name type="scientific">Lacicoccus alkaliphilus DSM 16010</name>
    <dbReference type="NCBI Taxonomy" id="1123231"/>
    <lineage>
        <taxon>Bacteria</taxon>
        <taxon>Bacillati</taxon>
        <taxon>Bacillota</taxon>
        <taxon>Bacilli</taxon>
        <taxon>Bacillales</taxon>
        <taxon>Salinicoccaceae</taxon>
        <taxon>Lacicoccus</taxon>
    </lineage>
</organism>
<reference evidence="2 3" key="1">
    <citation type="submission" date="2016-11" db="EMBL/GenBank/DDBJ databases">
        <authorList>
            <person name="Jaros S."/>
            <person name="Januszkiewicz K."/>
            <person name="Wedrychowicz H."/>
        </authorList>
    </citation>
    <scope>NUCLEOTIDE SEQUENCE [LARGE SCALE GENOMIC DNA]</scope>
    <source>
        <strain evidence="2 3">DSM 16010</strain>
    </source>
</reference>
<name>A0A1M7CP67_9BACL</name>
<protein>
    <submittedName>
        <fullName evidence="2">Uncharacterized protein</fullName>
    </submittedName>
</protein>
<accession>A0A1M7CP67</accession>